<organism evidence="1 2">
    <name type="scientific">Cardiocondyla obscurior</name>
    <dbReference type="NCBI Taxonomy" id="286306"/>
    <lineage>
        <taxon>Eukaryota</taxon>
        <taxon>Metazoa</taxon>
        <taxon>Ecdysozoa</taxon>
        <taxon>Arthropoda</taxon>
        <taxon>Hexapoda</taxon>
        <taxon>Insecta</taxon>
        <taxon>Pterygota</taxon>
        <taxon>Neoptera</taxon>
        <taxon>Endopterygota</taxon>
        <taxon>Hymenoptera</taxon>
        <taxon>Apocrita</taxon>
        <taxon>Aculeata</taxon>
        <taxon>Formicoidea</taxon>
        <taxon>Formicidae</taxon>
        <taxon>Myrmicinae</taxon>
        <taxon>Cardiocondyla</taxon>
    </lineage>
</organism>
<dbReference type="EMBL" id="JADYXP020000004">
    <property type="protein sequence ID" value="KAL0126065.1"/>
    <property type="molecule type" value="Genomic_DNA"/>
</dbReference>
<sequence length="129" mass="14993">MLINNLLAVRNENTLRKNYAERSGISWCDKHLPNVMRQKVLFNLKIILMCCNYLKRPETIAKEKEKKGKKKICRARADLRNYSTGDDEIVPVRTHRDSRQALTAMTYDLESLVLLTTPSPAQPTLHRRI</sequence>
<reference evidence="1 2" key="1">
    <citation type="submission" date="2023-03" db="EMBL/GenBank/DDBJ databases">
        <title>High recombination rates correlate with genetic variation in Cardiocondyla obscurior ants.</title>
        <authorList>
            <person name="Errbii M."/>
        </authorList>
    </citation>
    <scope>NUCLEOTIDE SEQUENCE [LARGE SCALE GENOMIC DNA]</scope>
    <source>
        <strain evidence="1">Alpha-2009</strain>
        <tissue evidence="1">Whole body</tissue>
    </source>
</reference>
<gene>
    <name evidence="1" type="ORF">PUN28_004877</name>
</gene>
<comment type="caution">
    <text evidence="1">The sequence shown here is derived from an EMBL/GenBank/DDBJ whole genome shotgun (WGS) entry which is preliminary data.</text>
</comment>
<dbReference type="Proteomes" id="UP001430953">
    <property type="component" value="Unassembled WGS sequence"/>
</dbReference>
<evidence type="ECO:0000313" key="2">
    <source>
        <dbReference type="Proteomes" id="UP001430953"/>
    </source>
</evidence>
<evidence type="ECO:0000313" key="1">
    <source>
        <dbReference type="EMBL" id="KAL0126065.1"/>
    </source>
</evidence>
<protein>
    <submittedName>
        <fullName evidence="1">Uncharacterized protein</fullName>
    </submittedName>
</protein>
<proteinExistence type="predicted"/>
<dbReference type="AlphaFoldDB" id="A0AAW2GEN5"/>
<keyword evidence="2" id="KW-1185">Reference proteome</keyword>
<name>A0AAW2GEN5_9HYME</name>
<accession>A0AAW2GEN5</accession>